<dbReference type="PROSITE" id="PS51257">
    <property type="entry name" value="PROKAR_LIPOPROTEIN"/>
    <property type="match status" value="1"/>
</dbReference>
<dbReference type="InterPro" id="IPR013783">
    <property type="entry name" value="Ig-like_fold"/>
</dbReference>
<dbReference type="EMBL" id="CP000789">
    <property type="protein sequence ID" value="ABU70610.1"/>
    <property type="molecule type" value="Genomic_DNA"/>
</dbReference>
<gene>
    <name evidence="3" type="ordered locus">VIBHAR_01641</name>
</gene>
<dbReference type="SUPFAM" id="SSF49373">
    <property type="entry name" value="Invasin/intimin cell-adhesion fragments"/>
    <property type="match status" value="2"/>
</dbReference>
<dbReference type="PATRIC" id="fig|338187.25.peg.1023"/>
<feature type="chain" id="PRO_5005660608" description="Big-1 domain-containing protein" evidence="2">
    <location>
        <begin position="28"/>
        <end position="896"/>
    </location>
</feature>
<organism evidence="3 4">
    <name type="scientific">Vibrio campbellii (strain ATCC BAA-1116)</name>
    <dbReference type="NCBI Taxonomy" id="2902295"/>
    <lineage>
        <taxon>Bacteria</taxon>
        <taxon>Pseudomonadati</taxon>
        <taxon>Pseudomonadota</taxon>
        <taxon>Gammaproteobacteria</taxon>
        <taxon>Vibrionales</taxon>
        <taxon>Vibrionaceae</taxon>
        <taxon>Vibrio</taxon>
    </lineage>
</organism>
<dbReference type="KEGG" id="vha:VIBHAR_01641"/>
<evidence type="ECO:0000313" key="4">
    <source>
        <dbReference type="Proteomes" id="UP000008152"/>
    </source>
</evidence>
<dbReference type="Gene3D" id="2.60.40.10">
    <property type="entry name" value="Immunoglobulins"/>
    <property type="match status" value="1"/>
</dbReference>
<sequence>MFQISRKKTRTSMTALMLALLTGCNGASDDGNGPSDNSSTEPNPPSGASSILSAENTVNLSRNMSSSHVLLEGKIHSPSQDGSSIVSSVRPVTELESCKDISFDSTGYTVNFDDFVGVCVYKYDAENSNEPEQKASAYAISVAQKSIGSEVSFFTPISDTTLVGQPLTIDLKNDPSFVTQVPEGYTMDQEITLIGEGEATADKSAQTVTYNPTQEGGFAKIIYSYSNGSEVKLGYIAISVSSSPNTAPNAPKIDYSNDPLVEKVYVNEEREIDLSKYVSDDDGDALQLIYTDSWNAAVSPSDTADMNNLKLTFQTTKVGEHFVSYVISDHYGGYATGLIRIEVYDPESEPSWGNLQLDMKYYFAPLVKSEADAQGATYTSTHIDAQANNANVATFNLQQAKQLCTASGRLPTLDELNTLSKIGGVGPAVYDGWPVEIDYWALDGSDASIVNLTSGATGETPNAGGQYVTCVGEGGYLIDTAQSKLVAIGDGVDQASVAVKATFNGEPLEGIVVKATVTGSANLANTSLVTDAAGYAIFTILDTISEQVTFVTNIENSTSTRSAQLHFTGNPNTAELNLKALIDNQPLTGVNVFSAILQDAAGTPVAGQVIEYSQNPDLTYIPAEEQTNQDGSQQVSVQLKNPGSESYNYIVHAEYARPDGTITSDKLQMRFTANILNPYLESTKDLATPPDVNMVTAVFSSMPDPTNNSVTFEILTDNGEAVFSNGQRKIKIDANKVTKRATAEIKYVGSGGKPKGYLVDAYTEDGQRTAAVAQNFDPVVLGKQRMYKQIRIDEPKPFGYICPTRNSGWEGGAEPINIYDDLTEAGVRPKDVVAIGWKEEPGFTGNEPRHPVYGLSSPTRVSGNQGFQLWFNPRHEEWRSELAHELEYRICSKSRT</sequence>
<feature type="compositionally biased region" description="Low complexity" evidence="1">
    <location>
        <begin position="27"/>
        <end position="39"/>
    </location>
</feature>
<evidence type="ECO:0000256" key="1">
    <source>
        <dbReference type="SAM" id="MobiDB-lite"/>
    </source>
</evidence>
<dbReference type="Proteomes" id="UP000008152">
    <property type="component" value="Chromosome I"/>
</dbReference>
<name>A7MRS9_VIBC1</name>
<reference evidence="3 4" key="1">
    <citation type="submission" date="2007-08" db="EMBL/GenBank/DDBJ databases">
        <authorList>
            <consortium name="The Vibrio harveyi Genome Sequencing Project"/>
            <person name="Bassler B."/>
            <person name="Clifton S.W."/>
            <person name="Fulton L."/>
            <person name="Delehaunty K."/>
            <person name="Fronick C."/>
            <person name="Harrison M."/>
            <person name="Markivic C."/>
            <person name="Fulton R."/>
            <person name="Tin-Wollam A.-M."/>
            <person name="Shah N."/>
            <person name="Pepin K."/>
            <person name="Nash W."/>
            <person name="Thiruvilangam P."/>
            <person name="Bhonagiri V."/>
            <person name="Waters C."/>
            <person name="Tu K.C."/>
            <person name="Irgon J."/>
            <person name="Wilson R.K."/>
        </authorList>
    </citation>
    <scope>NUCLEOTIDE SEQUENCE [LARGE SCALE GENOMIC DNA]</scope>
    <source>
        <strain evidence="4">ATCC BAA-1116 / BB120</strain>
    </source>
</reference>
<evidence type="ECO:0000256" key="2">
    <source>
        <dbReference type="SAM" id="SignalP"/>
    </source>
</evidence>
<accession>A7MRS9</accession>
<protein>
    <recommendedName>
        <fullName evidence="5">Big-1 domain-containing protein</fullName>
    </recommendedName>
</protein>
<proteinExistence type="predicted"/>
<evidence type="ECO:0008006" key="5">
    <source>
        <dbReference type="Google" id="ProtNLM"/>
    </source>
</evidence>
<feature type="signal peptide" evidence="2">
    <location>
        <begin position="1"/>
        <end position="27"/>
    </location>
</feature>
<dbReference type="InterPro" id="IPR008964">
    <property type="entry name" value="Invasin/intimin_cell_adhesion"/>
</dbReference>
<evidence type="ECO:0000313" key="3">
    <source>
        <dbReference type="EMBL" id="ABU70610.1"/>
    </source>
</evidence>
<keyword evidence="2" id="KW-0732">Signal</keyword>
<feature type="region of interest" description="Disordered" evidence="1">
    <location>
        <begin position="27"/>
        <end position="51"/>
    </location>
</feature>
<dbReference type="AlphaFoldDB" id="A7MRS9"/>